<evidence type="ECO:0000256" key="2">
    <source>
        <dbReference type="ARBA" id="ARBA00022679"/>
    </source>
</evidence>
<keyword evidence="5 6" id="KW-0067">ATP-binding</keyword>
<dbReference type="InterPro" id="IPR000719">
    <property type="entry name" value="Prot_kinase_dom"/>
</dbReference>
<proteinExistence type="predicted"/>
<evidence type="ECO:0000256" key="3">
    <source>
        <dbReference type="ARBA" id="ARBA00022741"/>
    </source>
</evidence>
<keyword evidence="1" id="KW-0723">Serine/threonine-protein kinase</keyword>
<feature type="compositionally biased region" description="Low complexity" evidence="7">
    <location>
        <begin position="441"/>
        <end position="458"/>
    </location>
</feature>
<reference evidence="9" key="1">
    <citation type="journal article" date="2020" name="bioRxiv">
        <title>Comparative genomics of Chlamydomonas.</title>
        <authorList>
            <person name="Craig R.J."/>
            <person name="Hasan A.R."/>
            <person name="Ness R.W."/>
            <person name="Keightley P.D."/>
        </authorList>
    </citation>
    <scope>NUCLEOTIDE SEQUENCE</scope>
    <source>
        <strain evidence="9">CCAP 11/70</strain>
    </source>
</reference>
<name>A0A835XP82_9CHLO</name>
<dbReference type="GO" id="GO:0005524">
    <property type="term" value="F:ATP binding"/>
    <property type="evidence" value="ECO:0007669"/>
    <property type="project" value="UniProtKB-UniRule"/>
</dbReference>
<gene>
    <name evidence="9" type="ORF">HYH03_013683</name>
</gene>
<dbReference type="InterPro" id="IPR017441">
    <property type="entry name" value="Protein_kinase_ATP_BS"/>
</dbReference>
<feature type="compositionally biased region" description="Low complexity" evidence="7">
    <location>
        <begin position="401"/>
        <end position="410"/>
    </location>
</feature>
<dbReference type="PANTHER" id="PTHR44329">
    <property type="entry name" value="SERINE/THREONINE-PROTEIN KINASE TNNI3K-RELATED"/>
    <property type="match status" value="1"/>
</dbReference>
<protein>
    <recommendedName>
        <fullName evidence="8">Protein kinase domain-containing protein</fullName>
    </recommendedName>
</protein>
<dbReference type="InterPro" id="IPR008271">
    <property type="entry name" value="Ser/Thr_kinase_AS"/>
</dbReference>
<keyword evidence="2" id="KW-0808">Transferase</keyword>
<sequence length="540" mass="57071">MPCCPVTPEALVLQSPRELTEDVTLLTPIGAGASGMVWKCLYQGAEAAVKLVVADGQVDKALVSEALVSPQLRHPNVVTSFVTRGAMLTRDFIEQLCGGPQGPAASADPPSPMPHLATRFSQDGLGDPRIARGAEADGTGGWQHVCHRVGALPSRCLLMVVQEYCNQGTLAGAIKRGTFRPRQGHRSEVLARRMLLRTAAEASRGMIHLHCANVVHGDLKPANVLLVGTDRDRRGFVAKIADFGLARLLQSGQSCVDSSSWGTLAYASPESLNGQHSKASDVYSFGIMLWEMVTGERPYEKLMPGQIMLGVSLQGLRPTWPSDWPALAALAARCCAQEPGQRPSFREVERALVEMEEGLWSESRRQSFEALQQHHQQHHQNQHQHQQQHNHPAPGRSLVHSGSLGSSPAAGGCGGGAYGPGNRRPPHRGPILRVPSQPLQPREGAGAPAAASPRLRPATGPGSASNPRSSVHLIDAAGRRQSLDANLAVSVAPTATATATATGASASGPGSFMGGCESPGMFPGSAGRLLVLPEETTPAF</sequence>
<evidence type="ECO:0000259" key="8">
    <source>
        <dbReference type="PROSITE" id="PS50011"/>
    </source>
</evidence>
<evidence type="ECO:0000313" key="9">
    <source>
        <dbReference type="EMBL" id="KAG2487683.1"/>
    </source>
</evidence>
<evidence type="ECO:0000256" key="1">
    <source>
        <dbReference type="ARBA" id="ARBA00022527"/>
    </source>
</evidence>
<accession>A0A835XP82</accession>
<feature type="binding site" evidence="6">
    <location>
        <position position="50"/>
    </location>
    <ligand>
        <name>ATP</name>
        <dbReference type="ChEBI" id="CHEBI:30616"/>
    </ligand>
</feature>
<dbReference type="PANTHER" id="PTHR44329:SF214">
    <property type="entry name" value="PROTEIN KINASE DOMAIN-CONTAINING PROTEIN"/>
    <property type="match status" value="1"/>
</dbReference>
<evidence type="ECO:0000256" key="6">
    <source>
        <dbReference type="PROSITE-ProRule" id="PRU10141"/>
    </source>
</evidence>
<dbReference type="Gene3D" id="3.30.200.20">
    <property type="entry name" value="Phosphorylase Kinase, domain 1"/>
    <property type="match status" value="1"/>
</dbReference>
<keyword evidence="10" id="KW-1185">Reference proteome</keyword>
<feature type="domain" description="Protein kinase" evidence="8">
    <location>
        <begin position="23"/>
        <end position="353"/>
    </location>
</feature>
<feature type="region of interest" description="Disordered" evidence="7">
    <location>
        <begin position="364"/>
        <end position="469"/>
    </location>
</feature>
<comment type="caution">
    <text evidence="9">The sequence shown here is derived from an EMBL/GenBank/DDBJ whole genome shotgun (WGS) entry which is preliminary data.</text>
</comment>
<dbReference type="Gene3D" id="1.10.510.10">
    <property type="entry name" value="Transferase(Phosphotransferase) domain 1"/>
    <property type="match status" value="1"/>
</dbReference>
<dbReference type="InterPro" id="IPR011009">
    <property type="entry name" value="Kinase-like_dom_sf"/>
</dbReference>
<dbReference type="SMART" id="SM00220">
    <property type="entry name" value="S_TKc"/>
    <property type="match status" value="1"/>
</dbReference>
<evidence type="ECO:0000256" key="7">
    <source>
        <dbReference type="SAM" id="MobiDB-lite"/>
    </source>
</evidence>
<dbReference type="EMBL" id="JAEHOE010000093">
    <property type="protein sequence ID" value="KAG2487683.1"/>
    <property type="molecule type" value="Genomic_DNA"/>
</dbReference>
<dbReference type="SUPFAM" id="SSF56112">
    <property type="entry name" value="Protein kinase-like (PK-like)"/>
    <property type="match status" value="1"/>
</dbReference>
<dbReference type="InterPro" id="IPR051681">
    <property type="entry name" value="Ser/Thr_Kinases-Pseudokinases"/>
</dbReference>
<dbReference type="PROSITE" id="PS00108">
    <property type="entry name" value="PROTEIN_KINASE_ST"/>
    <property type="match status" value="1"/>
</dbReference>
<dbReference type="AlphaFoldDB" id="A0A835XP82"/>
<organism evidence="9 10">
    <name type="scientific">Edaphochlamys debaryana</name>
    <dbReference type="NCBI Taxonomy" id="47281"/>
    <lineage>
        <taxon>Eukaryota</taxon>
        <taxon>Viridiplantae</taxon>
        <taxon>Chlorophyta</taxon>
        <taxon>core chlorophytes</taxon>
        <taxon>Chlorophyceae</taxon>
        <taxon>CS clade</taxon>
        <taxon>Chlamydomonadales</taxon>
        <taxon>Chlamydomonadales incertae sedis</taxon>
        <taxon>Edaphochlamys</taxon>
    </lineage>
</organism>
<feature type="region of interest" description="Disordered" evidence="7">
    <location>
        <begin position="99"/>
        <end position="124"/>
    </location>
</feature>
<dbReference type="Pfam" id="PF07714">
    <property type="entry name" value="PK_Tyr_Ser-Thr"/>
    <property type="match status" value="1"/>
</dbReference>
<dbReference type="InterPro" id="IPR001245">
    <property type="entry name" value="Ser-Thr/Tyr_kinase_cat_dom"/>
</dbReference>
<dbReference type="Proteomes" id="UP000612055">
    <property type="component" value="Unassembled WGS sequence"/>
</dbReference>
<dbReference type="GO" id="GO:0004674">
    <property type="term" value="F:protein serine/threonine kinase activity"/>
    <property type="evidence" value="ECO:0007669"/>
    <property type="project" value="UniProtKB-KW"/>
</dbReference>
<evidence type="ECO:0000313" key="10">
    <source>
        <dbReference type="Proteomes" id="UP000612055"/>
    </source>
</evidence>
<keyword evidence="3 6" id="KW-0547">Nucleotide-binding</keyword>
<dbReference type="PROSITE" id="PS50011">
    <property type="entry name" value="PROTEIN_KINASE_DOM"/>
    <property type="match status" value="1"/>
</dbReference>
<feature type="compositionally biased region" description="Basic residues" evidence="7">
    <location>
        <begin position="375"/>
        <end position="388"/>
    </location>
</feature>
<dbReference type="PROSITE" id="PS00107">
    <property type="entry name" value="PROTEIN_KINASE_ATP"/>
    <property type="match status" value="1"/>
</dbReference>
<evidence type="ECO:0000256" key="4">
    <source>
        <dbReference type="ARBA" id="ARBA00022777"/>
    </source>
</evidence>
<dbReference type="OrthoDB" id="545137at2759"/>
<keyword evidence="4" id="KW-0418">Kinase</keyword>
<evidence type="ECO:0000256" key="5">
    <source>
        <dbReference type="ARBA" id="ARBA00022840"/>
    </source>
</evidence>